<evidence type="ECO:0000256" key="2">
    <source>
        <dbReference type="RuleBase" id="RU003954"/>
    </source>
</evidence>
<accession>C4JN11</accession>
<dbReference type="Gene3D" id="1.10.274.20">
    <property type="entry name" value="Phenylalanine ammonia-lyase 1, domain 3"/>
    <property type="match status" value="1"/>
</dbReference>
<evidence type="ECO:0000313" key="4">
    <source>
        <dbReference type="EMBL" id="EEP79373.1"/>
    </source>
</evidence>
<dbReference type="eggNOG" id="KOG0222">
    <property type="taxonomic scope" value="Eukaryota"/>
</dbReference>
<dbReference type="GO" id="GO:0005737">
    <property type="term" value="C:cytoplasm"/>
    <property type="evidence" value="ECO:0007669"/>
    <property type="project" value="InterPro"/>
</dbReference>
<dbReference type="InterPro" id="IPR005922">
    <property type="entry name" value="Phe_NH3-lyase"/>
</dbReference>
<dbReference type="InterPro" id="IPR008948">
    <property type="entry name" value="L-Aspartase-like"/>
</dbReference>
<dbReference type="Pfam" id="PF00221">
    <property type="entry name" value="Lyase_aromatic"/>
    <property type="match status" value="1"/>
</dbReference>
<dbReference type="InterPro" id="IPR001106">
    <property type="entry name" value="Aromatic_Lyase"/>
</dbReference>
<dbReference type="SUPFAM" id="SSF48557">
    <property type="entry name" value="L-aspartase-like"/>
    <property type="match status" value="1"/>
</dbReference>
<dbReference type="CDD" id="cd00332">
    <property type="entry name" value="PAL-HAL"/>
    <property type="match status" value="1"/>
</dbReference>
<dbReference type="GO" id="GO:0016841">
    <property type="term" value="F:ammonia-lyase activity"/>
    <property type="evidence" value="ECO:0007669"/>
    <property type="project" value="InterPro"/>
</dbReference>
<dbReference type="InterPro" id="IPR022313">
    <property type="entry name" value="Phe/His_NH3-lyase_AS"/>
</dbReference>
<dbReference type="InterPro" id="IPR024083">
    <property type="entry name" value="Fumarase/histidase_N"/>
</dbReference>
<dbReference type="InterPro" id="IPR023144">
    <property type="entry name" value="Phe_NH3-lyase_shielding_dom_sf"/>
</dbReference>
<reference evidence="5" key="1">
    <citation type="journal article" date="2009" name="Genome Res.">
        <title>Comparative genomic analyses of the human fungal pathogens Coccidioides and their relatives.</title>
        <authorList>
            <person name="Sharpton T.J."/>
            <person name="Stajich J.E."/>
            <person name="Rounsley S.D."/>
            <person name="Gardner M.J."/>
            <person name="Wortman J.R."/>
            <person name="Jordar V.S."/>
            <person name="Maiti R."/>
            <person name="Kodira C.D."/>
            <person name="Neafsey D.E."/>
            <person name="Zeng Q."/>
            <person name="Hung C.-Y."/>
            <person name="McMahan C."/>
            <person name="Muszewska A."/>
            <person name="Grynberg M."/>
            <person name="Mandel M.A."/>
            <person name="Kellner E.M."/>
            <person name="Barker B.M."/>
            <person name="Galgiani J.N."/>
            <person name="Orbach M.J."/>
            <person name="Kirkland T.N."/>
            <person name="Cole G.T."/>
            <person name="Henn M.R."/>
            <person name="Birren B.W."/>
            <person name="Taylor J.W."/>
        </authorList>
    </citation>
    <scope>NUCLEOTIDE SEQUENCE [LARGE SCALE GENOMIC DNA]</scope>
    <source>
        <strain evidence="5">UAMH 1704</strain>
    </source>
</reference>
<dbReference type="NCBIfam" id="TIGR01226">
    <property type="entry name" value="phe_am_lyase"/>
    <property type="match status" value="1"/>
</dbReference>
<evidence type="ECO:0000256" key="1">
    <source>
        <dbReference type="ARBA" id="ARBA00007238"/>
    </source>
</evidence>
<sequence length="710" mass="76774">MLSKYEPRPHLALVRAHLQNVHQTVQAGDVEIDGDSLTIGEVLAVSRFGCRPYLTKNQDTIESINESVQVLKKCLATGEPIYGVNTGFGGSADARTGRVVQLQKALMQLLQSGILVPGDYEVGSDDSRFSSALQSHAMPSDWVMGTMLIRCNSVARGYSAVSIPAIEAILRLIQHHIVPVVPLRGTISASGDLMPLAYIVGAIEGNPGVHVRMGNQVCTADRMLAMINAPPITLGPKEGLGLVNGTAAAAALASLVMYETHHLALLAQLVTALAVEALRGSRDSFNPFIAQTRPHDGQVEAAANILSLLDGSRLAQGRTPTENDQSPAQPTKQSQHRQGLVQDRYALRTASQWIGPQLEDLMLADRQIAVELNSTSDNPLVDCSTGTIYTGGNFQATSVTSAMEKTRLALQMLGKLLFAQCTEMIDPGLNNGLPTNLVADDPSLSFTMKGVDINMAAYMAELAYLANPVSSHVQTAEMHNQAVNSLAFISARYSMHAVDIVSMMAACSLYVTCQALDLRVLQLTFLEALIPVWHDTLQASMGAFLPQAELDRLAQLVCDASAGAWAAQSRLDLDERCERVVDTMLPILLPHLIQQADPSCATPVAALQNWKTTAITMVKTTYLQVAKRFYQAPDTANYLGSGTRKIYLTVRERLQVPFHRGFIEHPTTGDGSGGKVDGREKKTVGQWISVIYEALRDHWLAGTLVDAFQS</sequence>
<dbReference type="HOGENOM" id="CLU_014801_3_1_1"/>
<dbReference type="Proteomes" id="UP000002058">
    <property type="component" value="Unassembled WGS sequence"/>
</dbReference>
<dbReference type="STRING" id="336963.C4JN11"/>
<keyword evidence="5" id="KW-1185">Reference proteome</keyword>
<protein>
    <submittedName>
        <fullName evidence="4">Phenylalanine ammonia-lyase</fullName>
    </submittedName>
</protein>
<dbReference type="VEuPathDB" id="FungiDB:UREG_04219"/>
<dbReference type="Gene3D" id="1.10.275.10">
    <property type="entry name" value="Fumarase/aspartase (N-terminal domain)"/>
    <property type="match status" value="1"/>
</dbReference>
<dbReference type="EMBL" id="CH476616">
    <property type="protein sequence ID" value="EEP79373.1"/>
    <property type="molecule type" value="Genomic_DNA"/>
</dbReference>
<keyword evidence="2 4" id="KW-0456">Lyase</keyword>
<proteinExistence type="inferred from homology"/>
<dbReference type="PANTHER" id="PTHR10362">
    <property type="entry name" value="HISTIDINE AMMONIA-LYASE"/>
    <property type="match status" value="1"/>
</dbReference>
<feature type="region of interest" description="Disordered" evidence="3">
    <location>
        <begin position="315"/>
        <end position="340"/>
    </location>
</feature>
<dbReference type="InParanoid" id="C4JN11"/>
<gene>
    <name evidence="4" type="ORF">UREG_04219</name>
</gene>
<dbReference type="RefSeq" id="XP_002544702.1">
    <property type="nucleotide sequence ID" value="XM_002544656.1"/>
</dbReference>
<dbReference type="OrthoDB" id="10051290at2759"/>
<feature type="compositionally biased region" description="Polar residues" evidence="3">
    <location>
        <begin position="318"/>
        <end position="337"/>
    </location>
</feature>
<dbReference type="GO" id="GO:0006559">
    <property type="term" value="P:L-phenylalanine catabolic process"/>
    <property type="evidence" value="ECO:0007669"/>
    <property type="project" value="InterPro"/>
</dbReference>
<name>C4JN11_UNCRE</name>
<dbReference type="OMA" id="VDIVSMM"/>
<comment type="similarity">
    <text evidence="1 2">Belongs to the PAL/histidase family.</text>
</comment>
<dbReference type="PROSITE" id="PS00488">
    <property type="entry name" value="PAL_HISTIDASE"/>
    <property type="match status" value="1"/>
</dbReference>
<dbReference type="AlphaFoldDB" id="C4JN11"/>
<dbReference type="KEGG" id="ure:UREG_04219"/>
<evidence type="ECO:0000313" key="5">
    <source>
        <dbReference type="Proteomes" id="UP000002058"/>
    </source>
</evidence>
<evidence type="ECO:0000256" key="3">
    <source>
        <dbReference type="SAM" id="MobiDB-lite"/>
    </source>
</evidence>
<dbReference type="GeneID" id="8437232"/>
<dbReference type="Gene3D" id="1.20.200.10">
    <property type="entry name" value="Fumarase/aspartase (Central domain)"/>
    <property type="match status" value="1"/>
</dbReference>
<organism evidence="4 5">
    <name type="scientific">Uncinocarpus reesii (strain UAMH 1704)</name>
    <dbReference type="NCBI Taxonomy" id="336963"/>
    <lineage>
        <taxon>Eukaryota</taxon>
        <taxon>Fungi</taxon>
        <taxon>Dikarya</taxon>
        <taxon>Ascomycota</taxon>
        <taxon>Pezizomycotina</taxon>
        <taxon>Eurotiomycetes</taxon>
        <taxon>Eurotiomycetidae</taxon>
        <taxon>Onygenales</taxon>
        <taxon>Onygenaceae</taxon>
        <taxon>Uncinocarpus</taxon>
    </lineage>
</organism>